<evidence type="ECO:0000313" key="1">
    <source>
        <dbReference type="EMBL" id="MBC1499645.1"/>
    </source>
</evidence>
<dbReference type="RefSeq" id="WP_185424639.1">
    <property type="nucleotide sequence ID" value="NZ_JAARRL010000004.1"/>
</dbReference>
<name>A0A841Z343_9LIST</name>
<organism evidence="1 2">
    <name type="scientific">Listeria weihenstephanensis</name>
    <dbReference type="NCBI Taxonomy" id="1006155"/>
    <lineage>
        <taxon>Bacteria</taxon>
        <taxon>Bacillati</taxon>
        <taxon>Bacillota</taxon>
        <taxon>Bacilli</taxon>
        <taxon>Bacillales</taxon>
        <taxon>Listeriaceae</taxon>
        <taxon>Listeria</taxon>
    </lineage>
</organism>
<dbReference type="AlphaFoldDB" id="A0A841Z343"/>
<comment type="caution">
    <text evidence="1">The sequence shown here is derived from an EMBL/GenBank/DDBJ whole genome shotgun (WGS) entry which is preliminary data.</text>
</comment>
<gene>
    <name evidence="1" type="ORF">HB943_03445</name>
</gene>
<dbReference type="EMBL" id="JAARRL010000004">
    <property type="protein sequence ID" value="MBC1499645.1"/>
    <property type="molecule type" value="Genomic_DNA"/>
</dbReference>
<reference evidence="1 2" key="1">
    <citation type="submission" date="2020-03" db="EMBL/GenBank/DDBJ databases">
        <title>Soil Listeria distribution.</title>
        <authorList>
            <person name="Liao J."/>
            <person name="Wiedmann M."/>
        </authorList>
    </citation>
    <scope>NUCLEOTIDE SEQUENCE [LARGE SCALE GENOMIC DNA]</scope>
    <source>
        <strain evidence="1 2">FSL L7-1523</strain>
    </source>
</reference>
<sequence length="91" mass="10176">MSDIHVNESAILQSTSQFAGKQQVFYKKASAAARKNQLATATKIQVIMNKTDTHMEQIQQFGDRTTQDIEKNCAEFVNVDKNILTDIEVTG</sequence>
<proteinExistence type="predicted"/>
<dbReference type="Proteomes" id="UP000564536">
    <property type="component" value="Unassembled WGS sequence"/>
</dbReference>
<accession>A0A841Z343</accession>
<protein>
    <submittedName>
        <fullName evidence="1">Uncharacterized protein</fullName>
    </submittedName>
</protein>
<evidence type="ECO:0000313" key="2">
    <source>
        <dbReference type="Proteomes" id="UP000564536"/>
    </source>
</evidence>